<dbReference type="GO" id="GO:0046872">
    <property type="term" value="F:metal ion binding"/>
    <property type="evidence" value="ECO:0007669"/>
    <property type="project" value="UniProtKB-KW"/>
</dbReference>
<evidence type="ECO:0000256" key="3">
    <source>
        <dbReference type="ARBA" id="ARBA00022842"/>
    </source>
</evidence>
<dbReference type="GO" id="GO:0016787">
    <property type="term" value="F:hydrolase activity"/>
    <property type="evidence" value="ECO:0007669"/>
    <property type="project" value="UniProtKB-KW"/>
</dbReference>
<dbReference type="EMBL" id="LLEI02000018">
    <property type="protein sequence ID" value="OAJ95502.1"/>
    <property type="molecule type" value="Genomic_DNA"/>
</dbReference>
<comment type="caution">
    <text evidence="4">The sequence shown here is derived from an EMBL/GenBank/DDBJ whole genome shotgun (WGS) entry which is preliminary data.</text>
</comment>
<evidence type="ECO:0000313" key="4">
    <source>
        <dbReference type="EMBL" id="OAJ95502.1"/>
    </source>
</evidence>
<keyword evidence="1" id="KW-0479">Metal-binding</keyword>
<dbReference type="NCBIfam" id="TIGR01488">
    <property type="entry name" value="HAD-SF-IB"/>
    <property type="match status" value="1"/>
</dbReference>
<reference evidence="4 5" key="1">
    <citation type="journal article" date="2016" name="Syst. Appl. Microbiol.">
        <title>Vibrio bivalvicida sp. nov., a novel larval pathogen for bivalve molluscs reared in a hatchery.</title>
        <authorList>
            <person name="Dubert J."/>
            <person name="Romalde J.L."/>
            <person name="Prado S."/>
            <person name="Barja J.L."/>
        </authorList>
    </citation>
    <scope>NUCLEOTIDE SEQUENCE [LARGE SCALE GENOMIC DNA]</scope>
    <source>
        <strain evidence="4 5">605</strain>
    </source>
</reference>
<dbReference type="InterPro" id="IPR050582">
    <property type="entry name" value="HAD-like_SerB"/>
</dbReference>
<dbReference type="Gene3D" id="3.40.50.1000">
    <property type="entry name" value="HAD superfamily/HAD-like"/>
    <property type="match status" value="1"/>
</dbReference>
<dbReference type="NCBIfam" id="TIGR01490">
    <property type="entry name" value="HAD-SF-IB-hyp1"/>
    <property type="match status" value="1"/>
</dbReference>
<dbReference type="Pfam" id="PF12710">
    <property type="entry name" value="HAD"/>
    <property type="match status" value="1"/>
</dbReference>
<name>A0A177Y3S0_9VIBR</name>
<dbReference type="RefSeq" id="WP_049846386.1">
    <property type="nucleotide sequence ID" value="NZ_LLEI02000018.1"/>
</dbReference>
<gene>
    <name evidence="4" type="ORF">APB76_04045</name>
</gene>
<dbReference type="InterPro" id="IPR023214">
    <property type="entry name" value="HAD_sf"/>
</dbReference>
<protein>
    <submittedName>
        <fullName evidence="4">Haloacid dehalogenase</fullName>
    </submittedName>
</protein>
<dbReference type="InterPro" id="IPR036412">
    <property type="entry name" value="HAD-like_sf"/>
</dbReference>
<organism evidence="4 5">
    <name type="scientific">Vibrio bivalvicida</name>
    <dbReference type="NCBI Taxonomy" id="1276888"/>
    <lineage>
        <taxon>Bacteria</taxon>
        <taxon>Pseudomonadati</taxon>
        <taxon>Pseudomonadota</taxon>
        <taxon>Gammaproteobacteria</taxon>
        <taxon>Vibrionales</taxon>
        <taxon>Vibrionaceae</taxon>
        <taxon>Vibrio</taxon>
        <taxon>Vibrio oreintalis group</taxon>
    </lineage>
</organism>
<dbReference type="Proteomes" id="UP000078406">
    <property type="component" value="Unassembled WGS sequence"/>
</dbReference>
<dbReference type="AlphaFoldDB" id="A0A177Y3S0"/>
<dbReference type="SUPFAM" id="SSF56784">
    <property type="entry name" value="HAD-like"/>
    <property type="match status" value="1"/>
</dbReference>
<dbReference type="Gene3D" id="1.20.1440.100">
    <property type="entry name" value="SG protein - dephosphorylation function"/>
    <property type="match status" value="1"/>
</dbReference>
<accession>A0A177Y3S0</accession>
<dbReference type="PANTHER" id="PTHR43344">
    <property type="entry name" value="PHOSPHOSERINE PHOSPHATASE"/>
    <property type="match status" value="1"/>
</dbReference>
<keyword evidence="2" id="KW-0378">Hydrolase</keyword>
<dbReference type="PANTHER" id="PTHR43344:SF13">
    <property type="entry name" value="PHOSPHATASE RV3661-RELATED"/>
    <property type="match status" value="1"/>
</dbReference>
<evidence type="ECO:0000256" key="1">
    <source>
        <dbReference type="ARBA" id="ARBA00022723"/>
    </source>
</evidence>
<sequence length="216" mass="24474">MTKVAAFFDVDETLIHTKSMFDFYEFWCEKIGQGELFKSYNAKLNADRAAGVVREQLNREYYQQFEGQRYQALESAGQEWFQSRCDDSFFLEPSVTALKEHQRAGHQVVFVSGSMCPILAPIAQFLNVEHILCTSLILDQEGVLTGQIGKPQTIGKGKKVAMSDFCQTHHIDLNYCYAYGDDISDVDMLEATGNPICVGENPHLLHHAKQHGWKTL</sequence>
<dbReference type="InterPro" id="IPR006385">
    <property type="entry name" value="HAD_hydro_SerB1"/>
</dbReference>
<evidence type="ECO:0000256" key="2">
    <source>
        <dbReference type="ARBA" id="ARBA00022801"/>
    </source>
</evidence>
<evidence type="ECO:0000313" key="5">
    <source>
        <dbReference type="Proteomes" id="UP000078406"/>
    </source>
</evidence>
<proteinExistence type="predicted"/>
<keyword evidence="3" id="KW-0460">Magnesium</keyword>